<evidence type="ECO:0000256" key="5">
    <source>
        <dbReference type="SAM" id="MobiDB-lite"/>
    </source>
</evidence>
<dbReference type="InterPro" id="IPR050492">
    <property type="entry name" value="Bact_metal-bind_prot9"/>
</dbReference>
<reference evidence="8" key="1">
    <citation type="journal article" date="2019" name="Int. J. Syst. Evol. Microbiol.">
        <title>The Global Catalogue of Microorganisms (GCM) 10K type strain sequencing project: providing services to taxonomists for standard genome sequencing and annotation.</title>
        <authorList>
            <consortium name="The Broad Institute Genomics Platform"/>
            <consortium name="The Broad Institute Genome Sequencing Center for Infectious Disease"/>
            <person name="Wu L."/>
            <person name="Ma J."/>
        </authorList>
    </citation>
    <scope>NUCLEOTIDE SEQUENCE [LARGE SCALE GENOMIC DNA]</scope>
    <source>
        <strain evidence="8">JCM 17442</strain>
    </source>
</reference>
<gene>
    <name evidence="7" type="ORF">GCM10022256_30690</name>
</gene>
<dbReference type="Gene3D" id="3.40.50.1980">
    <property type="entry name" value="Nitrogenase molybdenum iron protein domain"/>
    <property type="match status" value="2"/>
</dbReference>
<feature type="signal peptide" evidence="6">
    <location>
        <begin position="1"/>
        <end position="21"/>
    </location>
</feature>
<dbReference type="Proteomes" id="UP001501594">
    <property type="component" value="Unassembled WGS sequence"/>
</dbReference>
<evidence type="ECO:0000256" key="6">
    <source>
        <dbReference type="SAM" id="SignalP"/>
    </source>
</evidence>
<dbReference type="InterPro" id="IPR006127">
    <property type="entry name" value="ZnuA-like"/>
</dbReference>
<dbReference type="EMBL" id="BAABAU010000004">
    <property type="protein sequence ID" value="GAA4267457.1"/>
    <property type="molecule type" value="Genomic_DNA"/>
</dbReference>
<accession>A0ABP8E5C8</accession>
<keyword evidence="8" id="KW-1185">Reference proteome</keyword>
<evidence type="ECO:0000256" key="1">
    <source>
        <dbReference type="ARBA" id="ARBA00004196"/>
    </source>
</evidence>
<evidence type="ECO:0000256" key="2">
    <source>
        <dbReference type="ARBA" id="ARBA00022448"/>
    </source>
</evidence>
<feature type="chain" id="PRO_5046535179" evidence="6">
    <location>
        <begin position="22"/>
        <end position="306"/>
    </location>
</feature>
<proteinExistence type="predicted"/>
<comment type="caution">
    <text evidence="7">The sequence shown here is derived from an EMBL/GenBank/DDBJ whole genome shotgun (WGS) entry which is preliminary data.</text>
</comment>
<evidence type="ECO:0000313" key="7">
    <source>
        <dbReference type="EMBL" id="GAA4267457.1"/>
    </source>
</evidence>
<dbReference type="PANTHER" id="PTHR42953">
    <property type="entry name" value="HIGH-AFFINITY ZINC UPTAKE SYSTEM PROTEIN ZNUA-RELATED"/>
    <property type="match status" value="1"/>
</dbReference>
<name>A0ABP8E5C8_9MICO</name>
<sequence>MNLRPLIAVTALAAASSLALAGCSSSDPGSASAGGSSSGAIRVVASTDVYGDIASQIGGSAVAVTSILTNPNQDPHGFEADAKTQLAISKAQIIMENGGGYDDYVDTMRSSTSSKAVLIDAVKLSGFTPIDGELNEHVFYDYPTMVKVANALAADLAKEAPSKAESFFDNAAAFRASMTRLESQTAALKAEHSGDDVSYTEPVPGYLFDAVGLKNVTPGAFSHAVEEGDDVPPRALNDTLKLMSGKKVALLAYNEQASSPETSQVQKAAEKAGVPVVPVTETLPKGDDYQTWQQANIDALKAALAK</sequence>
<comment type="subcellular location">
    <subcellularLocation>
        <location evidence="1">Cell envelope</location>
    </subcellularLocation>
</comment>
<evidence type="ECO:0000256" key="3">
    <source>
        <dbReference type="ARBA" id="ARBA00022723"/>
    </source>
</evidence>
<keyword evidence="3" id="KW-0479">Metal-binding</keyword>
<dbReference type="SUPFAM" id="SSF53807">
    <property type="entry name" value="Helical backbone' metal receptor"/>
    <property type="match status" value="1"/>
</dbReference>
<dbReference type="PROSITE" id="PS51257">
    <property type="entry name" value="PROKAR_LIPOPROTEIN"/>
    <property type="match status" value="1"/>
</dbReference>
<evidence type="ECO:0000256" key="4">
    <source>
        <dbReference type="ARBA" id="ARBA00022729"/>
    </source>
</evidence>
<evidence type="ECO:0000313" key="8">
    <source>
        <dbReference type="Proteomes" id="UP001501594"/>
    </source>
</evidence>
<organism evidence="7 8">
    <name type="scientific">Frondihabitans peucedani</name>
    <dbReference type="NCBI Taxonomy" id="598626"/>
    <lineage>
        <taxon>Bacteria</taxon>
        <taxon>Bacillati</taxon>
        <taxon>Actinomycetota</taxon>
        <taxon>Actinomycetes</taxon>
        <taxon>Micrococcales</taxon>
        <taxon>Microbacteriaceae</taxon>
        <taxon>Frondihabitans</taxon>
    </lineage>
</organism>
<feature type="region of interest" description="Disordered" evidence="5">
    <location>
        <begin position="259"/>
        <end position="284"/>
    </location>
</feature>
<protein>
    <submittedName>
        <fullName evidence="7">Zinc ABC transporter substrate-binding protein</fullName>
    </submittedName>
</protein>
<keyword evidence="4 6" id="KW-0732">Signal</keyword>
<dbReference type="PANTHER" id="PTHR42953:SF1">
    <property type="entry name" value="METAL-BINDING PROTEIN HI_0362-RELATED"/>
    <property type="match status" value="1"/>
</dbReference>
<keyword evidence="2" id="KW-0813">Transport</keyword>
<dbReference type="RefSeq" id="WP_344797750.1">
    <property type="nucleotide sequence ID" value="NZ_BAABAU010000004.1"/>
</dbReference>
<dbReference type="Pfam" id="PF01297">
    <property type="entry name" value="ZnuA"/>
    <property type="match status" value="1"/>
</dbReference>